<feature type="transmembrane region" description="Helical" evidence="8">
    <location>
        <begin position="414"/>
        <end position="440"/>
    </location>
</feature>
<dbReference type="SUPFAM" id="SSF82689">
    <property type="entry name" value="Mechanosensitive channel protein MscS (YggB), C-terminal domain"/>
    <property type="match status" value="1"/>
</dbReference>
<accession>A0ABU3GXA5</accession>
<gene>
    <name evidence="12" type="ORF">QE417_003471</name>
</gene>
<organism evidence="12 13">
    <name type="scientific">Mucilaginibacter terrae</name>
    <dbReference type="NCBI Taxonomy" id="1955052"/>
    <lineage>
        <taxon>Bacteria</taxon>
        <taxon>Pseudomonadati</taxon>
        <taxon>Bacteroidota</taxon>
        <taxon>Sphingobacteriia</taxon>
        <taxon>Sphingobacteriales</taxon>
        <taxon>Sphingobacteriaceae</taxon>
        <taxon>Mucilaginibacter</taxon>
    </lineage>
</organism>
<feature type="region of interest" description="Disordered" evidence="7">
    <location>
        <begin position="596"/>
        <end position="619"/>
    </location>
</feature>
<evidence type="ECO:0000256" key="9">
    <source>
        <dbReference type="SAM" id="SignalP"/>
    </source>
</evidence>
<dbReference type="Pfam" id="PF21082">
    <property type="entry name" value="MS_channel_3rd"/>
    <property type="match status" value="1"/>
</dbReference>
<evidence type="ECO:0000313" key="13">
    <source>
        <dbReference type="Proteomes" id="UP001258315"/>
    </source>
</evidence>
<evidence type="ECO:0000259" key="10">
    <source>
        <dbReference type="Pfam" id="PF00924"/>
    </source>
</evidence>
<evidence type="ECO:0000256" key="7">
    <source>
        <dbReference type="SAM" id="MobiDB-lite"/>
    </source>
</evidence>
<keyword evidence="9" id="KW-0732">Signal</keyword>
<sequence length="619" mass="69729">MSIYRFILITILNLTAMHSIAQDTINATNKATDTTQNKAIGAQLNRLQQLQVEHVADSLRKEALQIQISMLKSTDNLRKSELQKELAQLKGQDSLRAARQKQQVDSLRKVVKGFPAVFFNDTLFNVYTRQGSFSAHDRANAISQRIEKVSNDHLFSPDSLKIIEAEQTTDIQYGSTLIMSVAAIDALWMNTKPNQLAATYKSIIGKAIQNYQRETSWQTLLKEAGMALGVIAITLLLIYAISRLFSWSQQKIIAQKGKLIKGLRIKNYELLTADRSVSALLVADTLIKWFFILLVVYLALPILFGIFPWTKDYSVKLLSYFINPVKKILAAIWDYIPNLITIIVLVLVFRYIIRFLRFLKDEVERGVLRIPGFYTDWANPTFQIIRILVLAFMLIVIFPYMPGSESPIFKGVSVFVGVLFTFGSAGALGNVVAGLVLTYMRAFKIGDRVQIGDATGDIIEKSLLVTRIRTIKNEVISIPNSMVMNNHTVNYTIETANKGLIIYKTVTIGYDVPWRKVHEILIDAAKATPMIEAEPGPYVLQTSFDDFSVAYQINAYTKQASKQAVIYSELYKNLQDKFNEAGIELLSPSYHAVRDGNTSTIPPEHLPKDYTSPGFNLKK</sequence>
<feature type="domain" description="Mechanosensitive ion channel MscS" evidence="10">
    <location>
        <begin position="428"/>
        <end position="492"/>
    </location>
</feature>
<comment type="subcellular location">
    <subcellularLocation>
        <location evidence="1">Cell membrane</location>
        <topology evidence="1">Multi-pass membrane protein</topology>
    </subcellularLocation>
</comment>
<feature type="transmembrane region" description="Helical" evidence="8">
    <location>
        <begin position="224"/>
        <end position="241"/>
    </location>
</feature>
<feature type="signal peptide" evidence="9">
    <location>
        <begin position="1"/>
        <end position="21"/>
    </location>
</feature>
<dbReference type="Gene3D" id="3.30.70.100">
    <property type="match status" value="1"/>
</dbReference>
<keyword evidence="13" id="KW-1185">Reference proteome</keyword>
<feature type="chain" id="PRO_5046550738" evidence="9">
    <location>
        <begin position="22"/>
        <end position="619"/>
    </location>
</feature>
<dbReference type="PANTHER" id="PTHR30221:SF18">
    <property type="entry name" value="SLL0590 PROTEIN"/>
    <property type="match status" value="1"/>
</dbReference>
<comment type="caution">
    <text evidence="12">The sequence shown here is derived from an EMBL/GenBank/DDBJ whole genome shotgun (WGS) entry which is preliminary data.</text>
</comment>
<comment type="similarity">
    <text evidence="2">Belongs to the MscS (TC 1.A.23) family.</text>
</comment>
<dbReference type="Gene3D" id="2.30.30.60">
    <property type="match status" value="1"/>
</dbReference>
<dbReference type="RefSeq" id="WP_311951724.1">
    <property type="nucleotide sequence ID" value="NZ_JAVLVU010000001.1"/>
</dbReference>
<keyword evidence="5 8" id="KW-1133">Transmembrane helix</keyword>
<dbReference type="PANTHER" id="PTHR30221">
    <property type="entry name" value="SMALL-CONDUCTANCE MECHANOSENSITIVE CHANNEL"/>
    <property type="match status" value="1"/>
</dbReference>
<proteinExistence type="inferred from homology"/>
<dbReference type="InterPro" id="IPR010920">
    <property type="entry name" value="LSM_dom_sf"/>
</dbReference>
<dbReference type="Proteomes" id="UP001258315">
    <property type="component" value="Unassembled WGS sequence"/>
</dbReference>
<keyword evidence="3" id="KW-1003">Cell membrane</keyword>
<protein>
    <submittedName>
        <fullName evidence="12">Small-conductance mechanosensitive channel</fullName>
    </submittedName>
</protein>
<feature type="domain" description="Mechanosensitive ion channel MscS C-terminal" evidence="11">
    <location>
        <begin position="505"/>
        <end position="585"/>
    </location>
</feature>
<dbReference type="InterPro" id="IPR006685">
    <property type="entry name" value="MscS_channel_2nd"/>
</dbReference>
<dbReference type="InterPro" id="IPR011066">
    <property type="entry name" value="MscS_channel_C_sf"/>
</dbReference>
<dbReference type="InterPro" id="IPR045275">
    <property type="entry name" value="MscS_archaea/bacteria_type"/>
</dbReference>
<evidence type="ECO:0000256" key="1">
    <source>
        <dbReference type="ARBA" id="ARBA00004651"/>
    </source>
</evidence>
<dbReference type="Pfam" id="PF00924">
    <property type="entry name" value="MS_channel_2nd"/>
    <property type="match status" value="1"/>
</dbReference>
<evidence type="ECO:0000256" key="8">
    <source>
        <dbReference type="SAM" id="Phobius"/>
    </source>
</evidence>
<evidence type="ECO:0000256" key="6">
    <source>
        <dbReference type="ARBA" id="ARBA00023136"/>
    </source>
</evidence>
<feature type="transmembrane region" description="Helical" evidence="8">
    <location>
        <begin position="330"/>
        <end position="353"/>
    </location>
</feature>
<dbReference type="InterPro" id="IPR049278">
    <property type="entry name" value="MS_channel_C"/>
</dbReference>
<dbReference type="SUPFAM" id="SSF50182">
    <property type="entry name" value="Sm-like ribonucleoproteins"/>
    <property type="match status" value="1"/>
</dbReference>
<evidence type="ECO:0000256" key="3">
    <source>
        <dbReference type="ARBA" id="ARBA00022475"/>
    </source>
</evidence>
<evidence type="ECO:0000256" key="5">
    <source>
        <dbReference type="ARBA" id="ARBA00022989"/>
    </source>
</evidence>
<name>A0ABU3GXA5_9SPHI</name>
<keyword evidence="6 8" id="KW-0472">Membrane</keyword>
<evidence type="ECO:0000256" key="2">
    <source>
        <dbReference type="ARBA" id="ARBA00008017"/>
    </source>
</evidence>
<reference evidence="13" key="1">
    <citation type="submission" date="2023-07" db="EMBL/GenBank/DDBJ databases">
        <title>Functional and genomic diversity of the sorghum phyllosphere microbiome.</title>
        <authorList>
            <person name="Shade A."/>
        </authorList>
    </citation>
    <scope>NUCLEOTIDE SEQUENCE [LARGE SCALE GENOMIC DNA]</scope>
    <source>
        <strain evidence="13">SORGH_AS_0422</strain>
    </source>
</reference>
<evidence type="ECO:0000256" key="4">
    <source>
        <dbReference type="ARBA" id="ARBA00022692"/>
    </source>
</evidence>
<evidence type="ECO:0000313" key="12">
    <source>
        <dbReference type="EMBL" id="MDT3404399.1"/>
    </source>
</evidence>
<keyword evidence="4 8" id="KW-0812">Transmembrane</keyword>
<dbReference type="EMBL" id="JAVLVU010000001">
    <property type="protein sequence ID" value="MDT3404399.1"/>
    <property type="molecule type" value="Genomic_DNA"/>
</dbReference>
<feature type="transmembrane region" description="Helical" evidence="8">
    <location>
        <begin position="289"/>
        <end position="310"/>
    </location>
</feature>
<feature type="transmembrane region" description="Helical" evidence="8">
    <location>
        <begin position="384"/>
        <end position="402"/>
    </location>
</feature>
<dbReference type="InterPro" id="IPR023408">
    <property type="entry name" value="MscS_beta-dom_sf"/>
</dbReference>
<evidence type="ECO:0000259" key="11">
    <source>
        <dbReference type="Pfam" id="PF21082"/>
    </source>
</evidence>